<evidence type="ECO:0000256" key="1">
    <source>
        <dbReference type="SAM" id="MobiDB-lite"/>
    </source>
</evidence>
<comment type="caution">
    <text evidence="2">The sequence shown here is derived from an EMBL/GenBank/DDBJ whole genome shotgun (WGS) entry which is preliminary data.</text>
</comment>
<organism evidence="2 3">
    <name type="scientific">Candidatus Tanganyikabacteria bacterium</name>
    <dbReference type="NCBI Taxonomy" id="2961651"/>
    <lineage>
        <taxon>Bacteria</taxon>
        <taxon>Bacillati</taxon>
        <taxon>Candidatus Sericytochromatia</taxon>
        <taxon>Candidatus Tanganyikabacteria</taxon>
    </lineage>
</organism>
<proteinExistence type="predicted"/>
<feature type="non-terminal residue" evidence="2">
    <location>
        <position position="1"/>
    </location>
</feature>
<dbReference type="EMBL" id="VGJX01000318">
    <property type="protein sequence ID" value="MBM3274755.1"/>
    <property type="molecule type" value="Genomic_DNA"/>
</dbReference>
<name>A0A937X5V5_9BACT</name>
<accession>A0A937X5V5</accession>
<evidence type="ECO:0000313" key="3">
    <source>
        <dbReference type="Proteomes" id="UP000703893"/>
    </source>
</evidence>
<evidence type="ECO:0000313" key="2">
    <source>
        <dbReference type="EMBL" id="MBM3274755.1"/>
    </source>
</evidence>
<feature type="region of interest" description="Disordered" evidence="1">
    <location>
        <begin position="1"/>
        <end position="86"/>
    </location>
</feature>
<gene>
    <name evidence="2" type="ORF">FJZ00_06360</name>
</gene>
<dbReference type="Proteomes" id="UP000703893">
    <property type="component" value="Unassembled WGS sequence"/>
</dbReference>
<feature type="compositionally biased region" description="Gly residues" evidence="1">
    <location>
        <begin position="46"/>
        <end position="70"/>
    </location>
</feature>
<protein>
    <submittedName>
        <fullName evidence="2">Uncharacterized protein</fullName>
    </submittedName>
</protein>
<sequence>AFDLTSRVTRSGTGPLLTAGRGFRGSNSADRTRPATSPLPDTRIGLGSGYDPGPGHGSGHGPGHGSGHGSGSLVKRNPAASSGTFDLGRTAQPVMIRLSDGMATRLVARIASNGRLVELFDLLTRQGRWAPLAQGLTECKLPEAAALRTRLLAACRSLLGGEDDPREVLRNPRAGWFEEPLAALVALGGSEAYEAVRDGMAQSLTAFSSGLEACGLAGSTFVSSDWTSREAAISQDSPEQVLSYLEMERPFLRAAARALRYLDGNRFVAEMAEGRLPPPVVRAMLWDAFGGDVPRILSGPCAQVGAALLDARAARAWPTWIMQTLPPPWGISFLTSLGALAGPAGDPVAYLGWPPRRSEGFISVIQGLWHQSLSAVERENRACAEEALEGLLETFAATWDAAPEGSWDAIPGRPVGRLAHFFLALLYRHVGERESLRASRGLNAALLACEPENLDWYLARLREVLRVDRAGCLSPRQARLLGVALRFIHVRDKRLATLFGRTPSRAVSPAGAG</sequence>
<feature type="compositionally biased region" description="Polar residues" evidence="1">
    <location>
        <begin position="1"/>
        <end position="12"/>
    </location>
</feature>
<dbReference type="AlphaFoldDB" id="A0A937X5V5"/>
<reference evidence="2 3" key="1">
    <citation type="submission" date="2019-03" db="EMBL/GenBank/DDBJ databases">
        <title>Lake Tanganyika Metagenome-Assembled Genomes (MAGs).</title>
        <authorList>
            <person name="Tran P."/>
        </authorList>
    </citation>
    <scope>NUCLEOTIDE SEQUENCE [LARGE SCALE GENOMIC DNA]</scope>
    <source>
        <strain evidence="2">K_DeepCast_65m_m2_236</strain>
    </source>
</reference>